<feature type="transmembrane region" description="Helical" evidence="1">
    <location>
        <begin position="135"/>
        <end position="152"/>
    </location>
</feature>
<feature type="transmembrane region" description="Helical" evidence="1">
    <location>
        <begin position="159"/>
        <end position="179"/>
    </location>
</feature>
<gene>
    <name evidence="2" type="ORF">BWY73_01064</name>
</gene>
<name>A0A1V5ME58_UNCT6</name>
<protein>
    <submittedName>
        <fullName evidence="2">Uncharacterized protein</fullName>
    </submittedName>
</protein>
<evidence type="ECO:0000313" key="2">
    <source>
        <dbReference type="EMBL" id="OPZ91533.1"/>
    </source>
</evidence>
<feature type="transmembrane region" description="Helical" evidence="1">
    <location>
        <begin position="28"/>
        <end position="46"/>
    </location>
</feature>
<dbReference type="AlphaFoldDB" id="A0A1V5ME58"/>
<keyword evidence="1" id="KW-1133">Transmembrane helix</keyword>
<proteinExistence type="predicted"/>
<sequence length="335" mass="38574">MAVLQPVLWAALVWDGLERKRPGPVWRGRLAACLLSVLPVLLSLGLEMGLVHYEMFTIVSGRHVLHLADFMTYFTRLPEQVTWFGFILFCGGLASVSGRPRDWLLRLLSIYLLTWYLALTVSLAGLGMVHNRWQLPAYPAVAFFIAACLEGFRRRAAATVLLLVFLASCATWLPFPGVVPEYLTYRPGYLAQLAGPDAVLTERPGLLPYPEALRYIRYRLPAGRRILAVDFPDPREFYAYRYGVRVDWFLLDYRLEETWRPRSGQTPAALGEFCRDNRIEYLLLPDGRWLPYLDRGLTDRLLMDFTDNFELVRRFQLYGNEVYLWKTKKTAGRPG</sequence>
<dbReference type="Proteomes" id="UP000485484">
    <property type="component" value="Unassembled WGS sequence"/>
</dbReference>
<reference evidence="2" key="1">
    <citation type="submission" date="2017-02" db="EMBL/GenBank/DDBJ databases">
        <title>Delving into the versatile metabolic prowess of the omnipresent phylum Bacteroidetes.</title>
        <authorList>
            <person name="Nobu M.K."/>
            <person name="Mei R."/>
            <person name="Narihiro T."/>
            <person name="Kuroda K."/>
            <person name="Liu W.-T."/>
        </authorList>
    </citation>
    <scope>NUCLEOTIDE SEQUENCE</scope>
    <source>
        <strain evidence="2">ADurb.Bin417</strain>
    </source>
</reference>
<feature type="transmembrane region" description="Helical" evidence="1">
    <location>
        <begin position="81"/>
        <end position="98"/>
    </location>
</feature>
<evidence type="ECO:0000256" key="1">
    <source>
        <dbReference type="SAM" id="Phobius"/>
    </source>
</evidence>
<dbReference type="EMBL" id="MWAK01000167">
    <property type="protein sequence ID" value="OPZ91533.1"/>
    <property type="molecule type" value="Genomic_DNA"/>
</dbReference>
<keyword evidence="1" id="KW-0472">Membrane</keyword>
<feature type="transmembrane region" description="Helical" evidence="1">
    <location>
        <begin position="110"/>
        <end position="129"/>
    </location>
</feature>
<organism evidence="2">
    <name type="scientific">candidate division TA06 bacterium ADurb.Bin417</name>
    <dbReference type="NCBI Taxonomy" id="1852828"/>
    <lineage>
        <taxon>Bacteria</taxon>
        <taxon>Bacteria division TA06</taxon>
    </lineage>
</organism>
<keyword evidence="1" id="KW-0812">Transmembrane</keyword>
<accession>A0A1V5ME58</accession>
<comment type="caution">
    <text evidence="2">The sequence shown here is derived from an EMBL/GenBank/DDBJ whole genome shotgun (WGS) entry which is preliminary data.</text>
</comment>